<evidence type="ECO:0000256" key="6">
    <source>
        <dbReference type="SAM" id="Phobius"/>
    </source>
</evidence>
<comment type="caution">
    <text evidence="8">The sequence shown here is derived from an EMBL/GenBank/DDBJ whole genome shotgun (WGS) entry which is preliminary data.</text>
</comment>
<dbReference type="GO" id="GO:0022857">
    <property type="term" value="F:transmembrane transporter activity"/>
    <property type="evidence" value="ECO:0007669"/>
    <property type="project" value="InterPro"/>
</dbReference>
<feature type="domain" description="Major facilitator superfamily (MFS) profile" evidence="7">
    <location>
        <begin position="13"/>
        <end position="392"/>
    </location>
</feature>
<dbReference type="AlphaFoldDB" id="A0A1L8SW05"/>
<organism evidence="8 9">
    <name type="scientific">Enterococcus devriesei</name>
    <dbReference type="NCBI Taxonomy" id="319970"/>
    <lineage>
        <taxon>Bacteria</taxon>
        <taxon>Bacillati</taxon>
        <taxon>Bacillota</taxon>
        <taxon>Bacilli</taxon>
        <taxon>Lactobacillales</taxon>
        <taxon>Enterococcaceae</taxon>
        <taxon>Enterococcus</taxon>
    </lineage>
</organism>
<dbReference type="EMBL" id="JXKM01000003">
    <property type="protein sequence ID" value="OJG36250.1"/>
    <property type="molecule type" value="Genomic_DNA"/>
</dbReference>
<feature type="transmembrane region" description="Helical" evidence="6">
    <location>
        <begin position="368"/>
        <end position="387"/>
    </location>
</feature>
<dbReference type="InterPro" id="IPR020846">
    <property type="entry name" value="MFS_dom"/>
</dbReference>
<dbReference type="GO" id="GO:0005886">
    <property type="term" value="C:plasma membrane"/>
    <property type="evidence" value="ECO:0007669"/>
    <property type="project" value="UniProtKB-SubCell"/>
</dbReference>
<dbReference type="SUPFAM" id="SSF103473">
    <property type="entry name" value="MFS general substrate transporter"/>
    <property type="match status" value="1"/>
</dbReference>
<comment type="subcellular location">
    <subcellularLocation>
        <location evidence="1">Cell membrane</location>
        <topology evidence="1">Multi-pass membrane protein</topology>
    </subcellularLocation>
</comment>
<feature type="transmembrane region" description="Helical" evidence="6">
    <location>
        <begin position="142"/>
        <end position="163"/>
    </location>
</feature>
<feature type="transmembrane region" description="Helical" evidence="6">
    <location>
        <begin position="48"/>
        <end position="68"/>
    </location>
</feature>
<dbReference type="RefSeq" id="WP_071861499.1">
    <property type="nucleotide sequence ID" value="NZ_CAURXW010000037.1"/>
</dbReference>
<dbReference type="STRING" id="319970.RV00_GL001609"/>
<keyword evidence="2" id="KW-0813">Transport</keyword>
<dbReference type="PROSITE" id="PS00216">
    <property type="entry name" value="SUGAR_TRANSPORT_1"/>
    <property type="match status" value="1"/>
</dbReference>
<reference evidence="8 9" key="1">
    <citation type="submission" date="2014-12" db="EMBL/GenBank/DDBJ databases">
        <title>Draft genome sequences of 29 type strains of Enterococci.</title>
        <authorList>
            <person name="Zhong Z."/>
            <person name="Sun Z."/>
            <person name="Liu W."/>
            <person name="Zhang W."/>
            <person name="Zhang H."/>
        </authorList>
    </citation>
    <scope>NUCLEOTIDE SEQUENCE [LARGE SCALE GENOMIC DNA]</scope>
    <source>
        <strain evidence="8 9">DSM 22802</strain>
    </source>
</reference>
<feature type="transmembrane region" description="Helical" evidence="6">
    <location>
        <begin position="302"/>
        <end position="320"/>
    </location>
</feature>
<evidence type="ECO:0000259" key="7">
    <source>
        <dbReference type="PROSITE" id="PS50850"/>
    </source>
</evidence>
<evidence type="ECO:0000313" key="8">
    <source>
        <dbReference type="EMBL" id="OJG36250.1"/>
    </source>
</evidence>
<feature type="transmembrane region" description="Helical" evidence="6">
    <location>
        <begin position="12"/>
        <end position="36"/>
    </location>
</feature>
<protein>
    <submittedName>
        <fullName evidence="8">Major facilitator superfamily transporter</fullName>
    </submittedName>
</protein>
<keyword evidence="9" id="KW-1185">Reference proteome</keyword>
<dbReference type="CDD" id="cd17489">
    <property type="entry name" value="MFS_YfcJ_like"/>
    <property type="match status" value="1"/>
</dbReference>
<proteinExistence type="predicted"/>
<evidence type="ECO:0000256" key="4">
    <source>
        <dbReference type="ARBA" id="ARBA00022989"/>
    </source>
</evidence>
<dbReference type="PROSITE" id="PS50850">
    <property type="entry name" value="MFS"/>
    <property type="match status" value="1"/>
</dbReference>
<name>A0A1L8SW05_9ENTE</name>
<sequence length="410" mass="44281">MKIKGKEKLFNQGFITITLINFVVFLVYYCFVVITAKYATQSLGASTAQAGFAVGIYIIGTLLARLYIGKKLELFGRRAVLRYGALFYLITTAAYLISSNILILDGVRFLNGFGYGAVSTAANAIVTAYIPEAKYGEGINYYGLSTSLAAAIGPFIGLLLLPLVGFKAIIILAVVLAFITMLACFKFDVSNIVLSEEHRAKINTFSLESFIELKVVFIAGIAFLIGIAYSSVLGFLSIYADQLHLVTTGAFFFVVYALVVTLTRPMSGKIFDKHGENAVMYPSFICLTIGLILLAIATNAPILLVAGAFIGLGYGTFMANGQAVTLKLVEKARIGVALSTYFIGLDLGLGVGPYFLGAIKGMLGSYQHLYIFCAVIPIIVAVLYMIFYHPDKPAKIRGVKNTEKSTSVVE</sequence>
<accession>A0A1L8SW05</accession>
<evidence type="ECO:0000256" key="1">
    <source>
        <dbReference type="ARBA" id="ARBA00004651"/>
    </source>
</evidence>
<evidence type="ECO:0000256" key="2">
    <source>
        <dbReference type="ARBA" id="ARBA00022448"/>
    </source>
</evidence>
<dbReference type="InterPro" id="IPR052714">
    <property type="entry name" value="MFS_Exporter"/>
</dbReference>
<dbReference type="Gene3D" id="1.20.1250.20">
    <property type="entry name" value="MFS general substrate transporter like domains"/>
    <property type="match status" value="2"/>
</dbReference>
<dbReference type="OrthoDB" id="9814001at2"/>
<keyword evidence="5 6" id="KW-0472">Membrane</keyword>
<feature type="transmembrane region" description="Helical" evidence="6">
    <location>
        <begin position="278"/>
        <end position="296"/>
    </location>
</feature>
<feature type="transmembrane region" description="Helical" evidence="6">
    <location>
        <begin position="169"/>
        <end position="194"/>
    </location>
</feature>
<keyword evidence="4 6" id="KW-1133">Transmembrane helix</keyword>
<keyword evidence="3 6" id="KW-0812">Transmembrane</keyword>
<feature type="transmembrane region" description="Helical" evidence="6">
    <location>
        <begin position="332"/>
        <end position="356"/>
    </location>
</feature>
<dbReference type="Pfam" id="PF07690">
    <property type="entry name" value="MFS_1"/>
    <property type="match status" value="1"/>
</dbReference>
<dbReference type="Proteomes" id="UP000183700">
    <property type="component" value="Unassembled WGS sequence"/>
</dbReference>
<evidence type="ECO:0000256" key="5">
    <source>
        <dbReference type="ARBA" id="ARBA00023136"/>
    </source>
</evidence>
<dbReference type="InterPro" id="IPR011701">
    <property type="entry name" value="MFS"/>
</dbReference>
<dbReference type="PANTHER" id="PTHR23531:SF1">
    <property type="entry name" value="QUINOLENE RESISTANCE PROTEIN NORA"/>
    <property type="match status" value="1"/>
</dbReference>
<feature type="transmembrane region" description="Helical" evidence="6">
    <location>
        <begin position="245"/>
        <end position="266"/>
    </location>
</feature>
<evidence type="ECO:0000313" key="9">
    <source>
        <dbReference type="Proteomes" id="UP000183700"/>
    </source>
</evidence>
<dbReference type="PANTHER" id="PTHR23531">
    <property type="entry name" value="QUINOLENE RESISTANCE PROTEIN NORA"/>
    <property type="match status" value="1"/>
</dbReference>
<dbReference type="InterPro" id="IPR036259">
    <property type="entry name" value="MFS_trans_sf"/>
</dbReference>
<evidence type="ECO:0000256" key="3">
    <source>
        <dbReference type="ARBA" id="ARBA00022692"/>
    </source>
</evidence>
<dbReference type="InterPro" id="IPR005829">
    <property type="entry name" value="Sugar_transporter_CS"/>
</dbReference>
<feature type="transmembrane region" description="Helical" evidence="6">
    <location>
        <begin position="80"/>
        <end position="103"/>
    </location>
</feature>
<feature type="transmembrane region" description="Helical" evidence="6">
    <location>
        <begin position="215"/>
        <end position="239"/>
    </location>
</feature>
<gene>
    <name evidence="8" type="ORF">RV00_GL001609</name>
</gene>